<comment type="caution">
    <text evidence="1">Lacks conserved residue(s) required for the propagation of feature annotation.</text>
</comment>
<dbReference type="Pfam" id="PF01400">
    <property type="entry name" value="Astacin"/>
    <property type="match status" value="1"/>
</dbReference>
<sequence>MAGNQETPLPVGACFEGQGTRWDGKIIREALLENAQFNEKYIEVCYCFNDVVDKEFKKLTREAIAEIEAVCSGIKFKENPCAKNRIEVYMHEKDTKSYVGMIGGMQKLWLANWAKKHDVIHELMHALGFNHEHQRKDRDNHVVVFADCVPEHHINYGYLNSAIDHGEYDYESIMHYPTSTRMQRRDGKPMMTQNARLSHGDIRALNTLYPPLKGGANTRGHRDTGRYPGVGVGVDNQCLTITFNHLNGIEKVETKNIETKNVEKKRRNRKCRNKKYRNKKDRKKWWN</sequence>
<dbReference type="PROSITE" id="PS51864">
    <property type="entry name" value="ASTACIN"/>
    <property type="match status" value="1"/>
</dbReference>
<protein>
    <recommendedName>
        <fullName evidence="2">Metalloendopeptidase</fullName>
        <ecNumber evidence="2">3.4.24.-</ecNumber>
    </recommendedName>
</protein>
<keyword evidence="1 2" id="KW-0862">Zinc</keyword>
<name>A0A816PFS5_9BILA</name>
<dbReference type="PRINTS" id="PR00480">
    <property type="entry name" value="ASTACIN"/>
</dbReference>
<accession>A0A816PFS5</accession>
<keyword evidence="1 2" id="KW-0645">Protease</keyword>
<evidence type="ECO:0000313" key="5">
    <source>
        <dbReference type="EMBL" id="CAF2047991.1"/>
    </source>
</evidence>
<feature type="active site" evidence="1">
    <location>
        <position position="122"/>
    </location>
</feature>
<evidence type="ECO:0000256" key="2">
    <source>
        <dbReference type="RuleBase" id="RU361183"/>
    </source>
</evidence>
<organism evidence="5 6">
    <name type="scientific">Rotaria magnacalcarata</name>
    <dbReference type="NCBI Taxonomy" id="392030"/>
    <lineage>
        <taxon>Eukaryota</taxon>
        <taxon>Metazoa</taxon>
        <taxon>Spiralia</taxon>
        <taxon>Gnathifera</taxon>
        <taxon>Rotifera</taxon>
        <taxon>Eurotatoria</taxon>
        <taxon>Bdelloidea</taxon>
        <taxon>Philodinida</taxon>
        <taxon>Philodinidae</taxon>
        <taxon>Rotaria</taxon>
    </lineage>
</organism>
<dbReference type="InterPro" id="IPR006026">
    <property type="entry name" value="Peptidase_Metallo"/>
</dbReference>
<evidence type="ECO:0000256" key="1">
    <source>
        <dbReference type="PROSITE-ProRule" id="PRU01211"/>
    </source>
</evidence>
<reference evidence="5" key="1">
    <citation type="submission" date="2021-02" db="EMBL/GenBank/DDBJ databases">
        <authorList>
            <person name="Nowell W R."/>
        </authorList>
    </citation>
    <scope>NUCLEOTIDE SEQUENCE</scope>
</reference>
<dbReference type="EMBL" id="CAJNRG010002497">
    <property type="protein sequence ID" value="CAF2047991.1"/>
    <property type="molecule type" value="Genomic_DNA"/>
</dbReference>
<keyword evidence="1 2" id="KW-0479">Metal-binding</keyword>
<dbReference type="InterPro" id="IPR024079">
    <property type="entry name" value="MetalloPept_cat_dom_sf"/>
</dbReference>
<dbReference type="Proteomes" id="UP000663887">
    <property type="component" value="Unassembled WGS sequence"/>
</dbReference>
<dbReference type="SUPFAM" id="SSF55486">
    <property type="entry name" value="Metalloproteases ('zincins'), catalytic domain"/>
    <property type="match status" value="1"/>
</dbReference>
<feature type="binding site" evidence="1">
    <location>
        <position position="121"/>
    </location>
    <ligand>
        <name>Zn(2+)</name>
        <dbReference type="ChEBI" id="CHEBI:29105"/>
        <note>catalytic</note>
    </ligand>
</feature>
<dbReference type="PANTHER" id="PTHR10127:SF850">
    <property type="entry name" value="METALLOENDOPEPTIDASE"/>
    <property type="match status" value="1"/>
</dbReference>
<feature type="region of interest" description="Disordered" evidence="3">
    <location>
        <begin position="263"/>
        <end position="287"/>
    </location>
</feature>
<evidence type="ECO:0000313" key="6">
    <source>
        <dbReference type="Proteomes" id="UP000663887"/>
    </source>
</evidence>
<evidence type="ECO:0000259" key="4">
    <source>
        <dbReference type="PROSITE" id="PS51864"/>
    </source>
</evidence>
<dbReference type="GO" id="GO:0008270">
    <property type="term" value="F:zinc ion binding"/>
    <property type="evidence" value="ECO:0007669"/>
    <property type="project" value="UniProtKB-UniRule"/>
</dbReference>
<comment type="caution">
    <text evidence="5">The sequence shown here is derived from an EMBL/GenBank/DDBJ whole genome shotgun (WGS) entry which is preliminary data.</text>
</comment>
<proteinExistence type="predicted"/>
<dbReference type="Gene3D" id="3.40.390.10">
    <property type="entry name" value="Collagenase (Catalytic Domain)"/>
    <property type="match status" value="1"/>
</dbReference>
<comment type="cofactor">
    <cofactor evidence="1 2">
        <name>Zn(2+)</name>
        <dbReference type="ChEBI" id="CHEBI:29105"/>
    </cofactor>
    <text evidence="1 2">Binds 1 zinc ion per subunit.</text>
</comment>
<dbReference type="GO" id="GO:0004222">
    <property type="term" value="F:metalloendopeptidase activity"/>
    <property type="evidence" value="ECO:0007669"/>
    <property type="project" value="UniProtKB-UniRule"/>
</dbReference>
<feature type="binding site" evidence="1">
    <location>
        <position position="125"/>
    </location>
    <ligand>
        <name>Zn(2+)</name>
        <dbReference type="ChEBI" id="CHEBI:29105"/>
        <note>catalytic</note>
    </ligand>
</feature>
<feature type="domain" description="Peptidase M12A" evidence="4">
    <location>
        <begin position="29"/>
        <end position="211"/>
    </location>
</feature>
<dbReference type="GO" id="GO:0006508">
    <property type="term" value="P:proteolysis"/>
    <property type="evidence" value="ECO:0007669"/>
    <property type="project" value="UniProtKB-KW"/>
</dbReference>
<gene>
    <name evidence="5" type="ORF">XDN619_LOCUS7980</name>
</gene>
<keyword evidence="1 2" id="KW-0482">Metalloprotease</keyword>
<dbReference type="PANTHER" id="PTHR10127">
    <property type="entry name" value="DISCOIDIN, CUB, EGF, LAMININ , AND ZINC METALLOPROTEASE DOMAIN CONTAINING"/>
    <property type="match status" value="1"/>
</dbReference>
<dbReference type="EC" id="3.4.24.-" evidence="2"/>
<dbReference type="InterPro" id="IPR001506">
    <property type="entry name" value="Peptidase_M12A"/>
</dbReference>
<evidence type="ECO:0000256" key="3">
    <source>
        <dbReference type="SAM" id="MobiDB-lite"/>
    </source>
</evidence>
<dbReference type="AlphaFoldDB" id="A0A816PFS5"/>
<feature type="binding site" evidence="1">
    <location>
        <position position="131"/>
    </location>
    <ligand>
        <name>Zn(2+)</name>
        <dbReference type="ChEBI" id="CHEBI:29105"/>
        <note>catalytic</note>
    </ligand>
</feature>
<keyword evidence="1 2" id="KW-0378">Hydrolase</keyword>
<dbReference type="SMART" id="SM00235">
    <property type="entry name" value="ZnMc"/>
    <property type="match status" value="1"/>
</dbReference>